<dbReference type="Proteomes" id="UP001152799">
    <property type="component" value="Chromosome 6"/>
</dbReference>
<evidence type="ECO:0000256" key="14">
    <source>
        <dbReference type="ARBA" id="ARBA00023262"/>
    </source>
</evidence>
<comment type="cofactor">
    <cofactor evidence="1">
        <name>Mg(2+)</name>
        <dbReference type="ChEBI" id="CHEBI:18420"/>
    </cofactor>
</comment>
<dbReference type="GO" id="GO:0046872">
    <property type="term" value="F:metal ion binding"/>
    <property type="evidence" value="ECO:0007669"/>
    <property type="project" value="UniProtKB-KW"/>
</dbReference>
<feature type="domain" description="AMP-binding enzyme C-terminal" evidence="17">
    <location>
        <begin position="462"/>
        <end position="538"/>
    </location>
</feature>
<evidence type="ECO:0000256" key="15">
    <source>
        <dbReference type="ARBA" id="ARBA00048497"/>
    </source>
</evidence>
<dbReference type="Gene3D" id="3.30.300.30">
    <property type="match status" value="1"/>
</dbReference>
<dbReference type="GO" id="GO:0005777">
    <property type="term" value="C:peroxisome"/>
    <property type="evidence" value="ECO:0007669"/>
    <property type="project" value="UniProtKB-SubCell"/>
</dbReference>
<keyword evidence="7" id="KW-0547">Nucleotide-binding</keyword>
<comment type="catalytic activity">
    <reaction evidence="15">
        <text>firefly D-luciferin + ATP + O2 = firefly oxyluciferin + hnu + AMP + CO2 + diphosphate</text>
        <dbReference type="Rhea" id="RHEA:10732"/>
        <dbReference type="ChEBI" id="CHEBI:15379"/>
        <dbReference type="ChEBI" id="CHEBI:16526"/>
        <dbReference type="ChEBI" id="CHEBI:16792"/>
        <dbReference type="ChEBI" id="CHEBI:30212"/>
        <dbReference type="ChEBI" id="CHEBI:30616"/>
        <dbReference type="ChEBI" id="CHEBI:33019"/>
        <dbReference type="ChEBI" id="CHEBI:58038"/>
        <dbReference type="ChEBI" id="CHEBI:456215"/>
        <dbReference type="EC" id="1.13.12.7"/>
    </reaction>
</comment>
<evidence type="ECO:0000256" key="12">
    <source>
        <dbReference type="ARBA" id="ARBA00023140"/>
    </source>
</evidence>
<evidence type="ECO:0000256" key="9">
    <source>
        <dbReference type="ARBA" id="ARBA00022842"/>
    </source>
</evidence>
<dbReference type="SUPFAM" id="SSF56801">
    <property type="entry name" value="Acetyl-CoA synthetase-like"/>
    <property type="match status" value="1"/>
</dbReference>
<keyword evidence="6" id="KW-0479">Metal-binding</keyword>
<dbReference type="InterPro" id="IPR025110">
    <property type="entry name" value="AMP-bd_C"/>
</dbReference>
<evidence type="ECO:0000259" key="17">
    <source>
        <dbReference type="Pfam" id="PF13193"/>
    </source>
</evidence>
<keyword evidence="19" id="KW-1185">Reference proteome</keyword>
<keyword evidence="9" id="KW-0460">Magnesium</keyword>
<dbReference type="Gene3D" id="3.40.50.980">
    <property type="match status" value="2"/>
</dbReference>
<dbReference type="OrthoDB" id="10253869at2759"/>
<evidence type="ECO:0000313" key="19">
    <source>
        <dbReference type="Proteomes" id="UP001152799"/>
    </source>
</evidence>
<evidence type="ECO:0000313" key="18">
    <source>
        <dbReference type="EMBL" id="CAH1132383.1"/>
    </source>
</evidence>
<evidence type="ECO:0000256" key="7">
    <source>
        <dbReference type="ARBA" id="ARBA00022741"/>
    </source>
</evidence>
<dbReference type="InterPro" id="IPR000873">
    <property type="entry name" value="AMP-dep_synth/lig_dom"/>
</dbReference>
<dbReference type="InterPro" id="IPR045851">
    <property type="entry name" value="AMP-bd_C_sf"/>
</dbReference>
<name>A0A9P0GN76_9CUCU</name>
<keyword evidence="11" id="KW-0503">Monooxygenase</keyword>
<dbReference type="Gene3D" id="2.30.38.10">
    <property type="entry name" value="Luciferase, Domain 3"/>
    <property type="match status" value="1"/>
</dbReference>
<evidence type="ECO:0000256" key="3">
    <source>
        <dbReference type="ARBA" id="ARBA00006432"/>
    </source>
</evidence>
<sequence length="556" mass="61799">MSVEKMSKLVKEDDIHVIHGSKSHEPLSKEAIGKEICKTFQSMQQDAVAMIDVFTKEKLLYSELFQKSVNLAVKLRQHGYCGQNTILAICSENCLEFFTPVYASLFNGSIMAPINHLYTPHELEHALNISKPKLVFCSASVLPKLLQLKKQLNFVEKFIVLVIVNNTFANTEDVQSMDDFLQNTNISVSTFKPFEGVADNMAALILCSSGTTGLPKGVVLSHQCLNVIFNYSRDPRYKADSDTHTSLCVLPLFHAYGLMTCLTGFSMSRTIILFKNFDEDIFLKSIQDYKINWLGVAPPLVVFFAKTQKLNQYDLSSLKGFYCGAAPLSKTTEEQVKKRLNISGIRQAYGMTETTLGVTGLDSDDMRSGSCGKVLSSIAIKIRDPETGRSLQANNVGEICVKAPCVMMGYYQNEQATKDTFTPDGWLKTGDLGYYDEEGYFYIVDRLKELIKYKGYQVAPAELESILINHPKIDDTGVVGLPDELVGEKPLAFVVKKAGADITEAEIKQFVAGFVSPQKRLTGGVIFLDSIPKNPSGKILRKELRKIIKNTLASKL</sequence>
<dbReference type="Pfam" id="PF00501">
    <property type="entry name" value="AMP-binding"/>
    <property type="match status" value="1"/>
</dbReference>
<evidence type="ECO:0000259" key="16">
    <source>
        <dbReference type="Pfam" id="PF00501"/>
    </source>
</evidence>
<comment type="similarity">
    <text evidence="3">Belongs to the ATP-dependent AMP-binding enzyme family.</text>
</comment>
<dbReference type="Pfam" id="PF13193">
    <property type="entry name" value="AMP-binding_C"/>
    <property type="match status" value="1"/>
</dbReference>
<proteinExistence type="inferred from homology"/>
<evidence type="ECO:0000256" key="10">
    <source>
        <dbReference type="ARBA" id="ARBA00023002"/>
    </source>
</evidence>
<feature type="domain" description="AMP-dependent synthetase/ligase" evidence="16">
    <location>
        <begin position="43"/>
        <end position="411"/>
    </location>
</feature>
<protein>
    <recommendedName>
        <fullName evidence="5">Luciferin 4-monooxygenase</fullName>
        <ecNumber evidence="4">1.13.12.7</ecNumber>
    </recommendedName>
</protein>
<dbReference type="GO" id="GO:0008218">
    <property type="term" value="P:bioluminescence"/>
    <property type="evidence" value="ECO:0007669"/>
    <property type="project" value="UniProtKB-KW"/>
</dbReference>
<dbReference type="GO" id="GO:0016405">
    <property type="term" value="F:CoA-ligase activity"/>
    <property type="evidence" value="ECO:0007669"/>
    <property type="project" value="TreeGrafter"/>
</dbReference>
<dbReference type="EMBL" id="OU892282">
    <property type="protein sequence ID" value="CAH1132383.1"/>
    <property type="molecule type" value="Genomic_DNA"/>
</dbReference>
<organism evidence="18 19">
    <name type="scientific">Ceutorhynchus assimilis</name>
    <name type="common">cabbage seed weevil</name>
    <dbReference type="NCBI Taxonomy" id="467358"/>
    <lineage>
        <taxon>Eukaryota</taxon>
        <taxon>Metazoa</taxon>
        <taxon>Ecdysozoa</taxon>
        <taxon>Arthropoda</taxon>
        <taxon>Hexapoda</taxon>
        <taxon>Insecta</taxon>
        <taxon>Pterygota</taxon>
        <taxon>Neoptera</taxon>
        <taxon>Endopterygota</taxon>
        <taxon>Coleoptera</taxon>
        <taxon>Polyphaga</taxon>
        <taxon>Cucujiformia</taxon>
        <taxon>Curculionidae</taxon>
        <taxon>Ceutorhynchinae</taxon>
        <taxon>Ceutorhynchus</taxon>
    </lineage>
</organism>
<evidence type="ECO:0000256" key="8">
    <source>
        <dbReference type="ARBA" id="ARBA00022840"/>
    </source>
</evidence>
<accession>A0A9P0GN76</accession>
<dbReference type="GO" id="GO:0004497">
    <property type="term" value="F:monooxygenase activity"/>
    <property type="evidence" value="ECO:0007669"/>
    <property type="project" value="UniProtKB-KW"/>
</dbReference>
<keyword evidence="12" id="KW-0576">Peroxisome</keyword>
<evidence type="ECO:0000256" key="1">
    <source>
        <dbReference type="ARBA" id="ARBA00001946"/>
    </source>
</evidence>
<dbReference type="PANTHER" id="PTHR24096:SF423">
    <property type="entry name" value="GM05240P"/>
    <property type="match status" value="1"/>
</dbReference>
<evidence type="ECO:0000256" key="2">
    <source>
        <dbReference type="ARBA" id="ARBA00004275"/>
    </source>
</evidence>
<evidence type="ECO:0000256" key="6">
    <source>
        <dbReference type="ARBA" id="ARBA00022723"/>
    </source>
</evidence>
<keyword evidence="13" id="KW-0455">Luminescence</keyword>
<evidence type="ECO:0000256" key="5">
    <source>
        <dbReference type="ARBA" id="ARBA00019043"/>
    </source>
</evidence>
<dbReference type="AlphaFoldDB" id="A0A9P0GN76"/>
<dbReference type="FunFam" id="3.30.300.30:FF:000007">
    <property type="entry name" value="4-coumarate--CoA ligase 2"/>
    <property type="match status" value="1"/>
</dbReference>
<evidence type="ECO:0000256" key="11">
    <source>
        <dbReference type="ARBA" id="ARBA00023033"/>
    </source>
</evidence>
<dbReference type="PANTHER" id="PTHR24096">
    <property type="entry name" value="LONG-CHAIN-FATTY-ACID--COA LIGASE"/>
    <property type="match status" value="1"/>
</dbReference>
<dbReference type="GO" id="GO:0005524">
    <property type="term" value="F:ATP binding"/>
    <property type="evidence" value="ECO:0007669"/>
    <property type="project" value="UniProtKB-KW"/>
</dbReference>
<dbReference type="PROSITE" id="PS00455">
    <property type="entry name" value="AMP_BINDING"/>
    <property type="match status" value="1"/>
</dbReference>
<keyword evidence="8" id="KW-0067">ATP-binding</keyword>
<evidence type="ECO:0000256" key="4">
    <source>
        <dbReference type="ARBA" id="ARBA00012532"/>
    </source>
</evidence>
<keyword evidence="14" id="KW-0599">Photoprotein</keyword>
<evidence type="ECO:0000256" key="13">
    <source>
        <dbReference type="ARBA" id="ARBA00023223"/>
    </source>
</evidence>
<dbReference type="EC" id="1.13.12.7" evidence="4"/>
<reference evidence="18" key="1">
    <citation type="submission" date="2022-01" db="EMBL/GenBank/DDBJ databases">
        <authorList>
            <person name="King R."/>
        </authorList>
    </citation>
    <scope>NUCLEOTIDE SEQUENCE</scope>
</reference>
<keyword evidence="10" id="KW-0560">Oxidoreductase</keyword>
<gene>
    <name evidence="18" type="ORF">CEUTPL_LOCUS10898</name>
</gene>
<dbReference type="InterPro" id="IPR020845">
    <property type="entry name" value="AMP-binding_CS"/>
</dbReference>
<comment type="subcellular location">
    <subcellularLocation>
        <location evidence="2">Peroxisome</location>
    </subcellularLocation>
</comment>